<dbReference type="GO" id="GO:0019069">
    <property type="term" value="P:viral capsid assembly"/>
    <property type="evidence" value="ECO:0007669"/>
    <property type="project" value="InterPro"/>
</dbReference>
<dbReference type="Gene3D" id="2.60.120.950">
    <property type="entry name" value="Circovirus capsid protein"/>
    <property type="match status" value="1"/>
</dbReference>
<evidence type="ECO:0000256" key="1">
    <source>
        <dbReference type="ARBA" id="ARBA00010301"/>
    </source>
</evidence>
<feature type="region of interest" description="Disordered" evidence="3">
    <location>
        <begin position="1"/>
        <end position="32"/>
    </location>
</feature>
<dbReference type="EMBL" id="KY487834">
    <property type="protein sequence ID" value="AUM61739.1"/>
    <property type="molecule type" value="Genomic_DNA"/>
</dbReference>
<protein>
    <submittedName>
        <fullName evidence="4">Capsid</fullName>
    </submittedName>
</protein>
<dbReference type="InterPro" id="IPR003383">
    <property type="entry name" value="Circovirus_capsid"/>
</dbReference>
<evidence type="ECO:0000313" key="4">
    <source>
        <dbReference type="EMBL" id="AUM61739.1"/>
    </source>
</evidence>
<name>A0A2K9LS63_9VIRU</name>
<dbReference type="Pfam" id="PF02443">
    <property type="entry name" value="Circo_capsid"/>
    <property type="match status" value="1"/>
</dbReference>
<organism evidence="4">
    <name type="scientific">uncultured virus</name>
    <dbReference type="NCBI Taxonomy" id="340016"/>
    <lineage>
        <taxon>Viruses</taxon>
        <taxon>environmental samples</taxon>
    </lineage>
</organism>
<evidence type="ECO:0000256" key="3">
    <source>
        <dbReference type="SAM" id="MobiDB-lite"/>
    </source>
</evidence>
<gene>
    <name evidence="4" type="primary">Cap</name>
</gene>
<comment type="subunit">
    <text evidence="2">Homomultimer. Assembles in the nucleus, presumably in an immature form, then migrates to the cytoplasm once assembled as mature virion. Interacts with Rep; this interaction relocates Rep into the nucleus.</text>
</comment>
<dbReference type="InterPro" id="IPR038652">
    <property type="entry name" value="Circovirus_capsid_sf"/>
</dbReference>
<sequence length="239" mass="27609">MAWRRTRYRRRRPAQRKRFQRRRRTLRRRRRTPLRATRVVTYKFQKIDYDDVVSSGAPPDGAGIKAAGMSVQISDNTNASNEATRWDQFKIRKCRITFIPAFGGFDLAGMSAHQATISMSHMPIIGWIVDRDDITAPDKMDYISRHGGKVRLFNKTISITFVPKPLIDVYKAVTSANAIAPKPMWIDCVNNSTPHYGLKYIILFPTDAGTSASWVPYYVKTEWWVSFRNKLWATDWGNC</sequence>
<comment type="similarity">
    <text evidence="1">Belongs to the circoviridae capsid protein family.</text>
</comment>
<evidence type="ECO:0000256" key="2">
    <source>
        <dbReference type="ARBA" id="ARBA00046863"/>
    </source>
</evidence>
<reference evidence="4" key="1">
    <citation type="submission" date="2017-01" db="EMBL/GenBank/DDBJ databases">
        <title>High-throughput sequencing uncovers low homogeneity in the biogeography of single-stranded DNA viruses.</title>
        <authorList>
            <person name="Pearson V.M."/>
            <person name="Rokyta D.R."/>
        </authorList>
    </citation>
    <scope>NUCLEOTIDE SEQUENCE</scope>
</reference>
<proteinExistence type="inferred from homology"/>
<accession>A0A2K9LS63</accession>